<evidence type="ECO:0000256" key="6">
    <source>
        <dbReference type="ARBA" id="ARBA00023145"/>
    </source>
</evidence>
<dbReference type="Gene3D" id="3.40.50.1460">
    <property type="match status" value="1"/>
</dbReference>
<dbReference type="AlphaFoldDB" id="A0ABD2BRQ3"/>
<dbReference type="PROSITE" id="PS50207">
    <property type="entry name" value="CASPASE_P10"/>
    <property type="match status" value="1"/>
</dbReference>
<dbReference type="PROSITE" id="PS50208">
    <property type="entry name" value="CASPASE_P20"/>
    <property type="match status" value="1"/>
</dbReference>
<dbReference type="GO" id="GO:0008234">
    <property type="term" value="F:cysteine-type peptidase activity"/>
    <property type="evidence" value="ECO:0007669"/>
    <property type="project" value="UniProtKB-KW"/>
</dbReference>
<proteinExistence type="inferred from homology"/>
<evidence type="ECO:0000256" key="1">
    <source>
        <dbReference type="ARBA" id="ARBA00010134"/>
    </source>
</evidence>
<dbReference type="InterPro" id="IPR011600">
    <property type="entry name" value="Pept_C14_caspase"/>
</dbReference>
<dbReference type="Pfam" id="PF00656">
    <property type="entry name" value="Peptidase_C14"/>
    <property type="match status" value="1"/>
</dbReference>
<evidence type="ECO:0000256" key="7">
    <source>
        <dbReference type="RuleBase" id="RU003971"/>
    </source>
</evidence>
<dbReference type="CDD" id="cd00032">
    <property type="entry name" value="CASc"/>
    <property type="match status" value="1"/>
</dbReference>
<comment type="similarity">
    <text evidence="1 7">Belongs to the peptidase C14A family.</text>
</comment>
<keyword evidence="5" id="KW-0788">Thiol protease</keyword>
<evidence type="ECO:0000256" key="4">
    <source>
        <dbReference type="ARBA" id="ARBA00022801"/>
    </source>
</evidence>
<dbReference type="InterPro" id="IPR002398">
    <property type="entry name" value="Pept_C14"/>
</dbReference>
<dbReference type="Proteomes" id="UP001607302">
    <property type="component" value="Unassembled WGS sequence"/>
</dbReference>
<dbReference type="InterPro" id="IPR002138">
    <property type="entry name" value="Pept_C14_p10"/>
</dbReference>
<evidence type="ECO:0000313" key="10">
    <source>
        <dbReference type="EMBL" id="KAL2735455.1"/>
    </source>
</evidence>
<dbReference type="PROSITE" id="PS01122">
    <property type="entry name" value="CASPASE_CYS"/>
    <property type="match status" value="1"/>
</dbReference>
<dbReference type="GO" id="GO:0006915">
    <property type="term" value="P:apoptotic process"/>
    <property type="evidence" value="ECO:0007669"/>
    <property type="project" value="UniProtKB-KW"/>
</dbReference>
<keyword evidence="2" id="KW-0645">Protease</keyword>
<evidence type="ECO:0000256" key="2">
    <source>
        <dbReference type="ARBA" id="ARBA00022670"/>
    </source>
</evidence>
<evidence type="ECO:0000256" key="5">
    <source>
        <dbReference type="ARBA" id="ARBA00022807"/>
    </source>
</evidence>
<reference evidence="10 11" key="1">
    <citation type="journal article" date="2024" name="Ann. Entomol. Soc. Am.">
        <title>Genomic analyses of the southern and eastern yellowjacket wasps (Hymenoptera: Vespidae) reveal evolutionary signatures of social life.</title>
        <authorList>
            <person name="Catto M.A."/>
            <person name="Caine P.B."/>
            <person name="Orr S.E."/>
            <person name="Hunt B.G."/>
            <person name="Goodisman M.A.D."/>
        </authorList>
    </citation>
    <scope>NUCLEOTIDE SEQUENCE [LARGE SCALE GENOMIC DNA]</scope>
    <source>
        <strain evidence="10">233</strain>
        <tissue evidence="10">Head and thorax</tissue>
    </source>
</reference>
<accession>A0ABD2BRQ3</accession>
<dbReference type="InterPro" id="IPR033139">
    <property type="entry name" value="Caspase_cys_AS"/>
</dbReference>
<dbReference type="PANTHER" id="PTHR47901">
    <property type="entry name" value="CASPASE RECRUITMENT DOMAIN-CONTAINING PROTEIN 18"/>
    <property type="match status" value="1"/>
</dbReference>
<dbReference type="PANTHER" id="PTHR47901:SF8">
    <property type="entry name" value="CASPASE-3"/>
    <property type="match status" value="1"/>
</dbReference>
<keyword evidence="11" id="KW-1185">Reference proteome</keyword>
<organism evidence="10 11">
    <name type="scientific">Vespula squamosa</name>
    <name type="common">Southern yellow jacket</name>
    <name type="synonym">Wasp</name>
    <dbReference type="NCBI Taxonomy" id="30214"/>
    <lineage>
        <taxon>Eukaryota</taxon>
        <taxon>Metazoa</taxon>
        <taxon>Ecdysozoa</taxon>
        <taxon>Arthropoda</taxon>
        <taxon>Hexapoda</taxon>
        <taxon>Insecta</taxon>
        <taxon>Pterygota</taxon>
        <taxon>Neoptera</taxon>
        <taxon>Endopterygota</taxon>
        <taxon>Hymenoptera</taxon>
        <taxon>Apocrita</taxon>
        <taxon>Aculeata</taxon>
        <taxon>Vespoidea</taxon>
        <taxon>Vespidae</taxon>
        <taxon>Vespinae</taxon>
        <taxon>Vespula</taxon>
    </lineage>
</organism>
<evidence type="ECO:0000313" key="11">
    <source>
        <dbReference type="Proteomes" id="UP001607302"/>
    </source>
</evidence>
<protein>
    <submittedName>
        <fullName evidence="10">Caspase-like</fullName>
    </submittedName>
</protein>
<keyword evidence="3" id="KW-0053">Apoptosis</keyword>
<gene>
    <name evidence="10" type="ORF">V1478_003095</name>
</gene>
<evidence type="ECO:0000259" key="9">
    <source>
        <dbReference type="PROSITE" id="PS50208"/>
    </source>
</evidence>
<dbReference type="InterPro" id="IPR016129">
    <property type="entry name" value="Caspase_his_AS"/>
</dbReference>
<feature type="domain" description="Caspase family p20" evidence="9">
    <location>
        <begin position="19"/>
        <end position="140"/>
    </location>
</feature>
<dbReference type="InterPro" id="IPR029030">
    <property type="entry name" value="Caspase-like_dom_sf"/>
</dbReference>
<name>A0ABD2BRQ3_VESSQ</name>
<dbReference type="InterPro" id="IPR001309">
    <property type="entry name" value="Pept_C14_p20"/>
</dbReference>
<dbReference type="SUPFAM" id="SSF52129">
    <property type="entry name" value="Caspase-like"/>
    <property type="match status" value="1"/>
</dbReference>
<keyword evidence="6" id="KW-0865">Zymogen</keyword>
<feature type="domain" description="Caspase family p10" evidence="8">
    <location>
        <begin position="183"/>
        <end position="272"/>
    </location>
</feature>
<keyword evidence="4" id="KW-0378">Hydrolase</keyword>
<dbReference type="GO" id="GO:0006508">
    <property type="term" value="P:proteolysis"/>
    <property type="evidence" value="ECO:0007669"/>
    <property type="project" value="UniProtKB-KW"/>
</dbReference>
<sequence length="286" mass="33006">MEVLPKIHIEQAYPMNGKKRGLALIFSHSKFQFEKPREGNDQDCKQIKSLLEKLGFEINIHTNYKRKKIFRTLARVSKMDHSDHDCLAIVVMTHGNSGILYAYDEGYKIHEFWSMFATKNCPSLKGKPKLFFIQACRGNDTDSGEVKMEDPCFQYQSGSNCSSTTDPVMFKETEENLEMFLTPNEPDFLIGYATVAGHCAYRINGKGSWYIKELCSVFENYGRNYDLLTLLTFVAQHVAVKYVSYSIWESKNNKTQIPCIIHTLVKQLYFFPEEAEVLVKSICRHK</sequence>
<comment type="caution">
    <text evidence="10">The sequence shown here is derived from an EMBL/GenBank/DDBJ whole genome shotgun (WGS) entry which is preliminary data.</text>
</comment>
<dbReference type="PRINTS" id="PR00376">
    <property type="entry name" value="IL1BCENZYME"/>
</dbReference>
<evidence type="ECO:0000256" key="3">
    <source>
        <dbReference type="ARBA" id="ARBA00022703"/>
    </source>
</evidence>
<dbReference type="EMBL" id="JAUDFV010000064">
    <property type="protein sequence ID" value="KAL2735455.1"/>
    <property type="molecule type" value="Genomic_DNA"/>
</dbReference>
<dbReference type="InterPro" id="IPR015917">
    <property type="entry name" value="Pept_C14A"/>
</dbReference>
<dbReference type="PROSITE" id="PS01121">
    <property type="entry name" value="CASPASE_HIS"/>
    <property type="match status" value="1"/>
</dbReference>
<evidence type="ECO:0000259" key="8">
    <source>
        <dbReference type="PROSITE" id="PS50207"/>
    </source>
</evidence>
<dbReference type="SMART" id="SM00115">
    <property type="entry name" value="CASc"/>
    <property type="match status" value="1"/>
</dbReference>